<proteinExistence type="predicted"/>
<protein>
    <submittedName>
        <fullName evidence="2">Putative integral membrane protein (TIGR02206 family)</fullName>
    </submittedName>
</protein>
<accession>A0A327RWE0</accession>
<evidence type="ECO:0000313" key="3">
    <source>
        <dbReference type="Proteomes" id="UP000248987"/>
    </source>
</evidence>
<dbReference type="InterPro" id="IPR011737">
    <property type="entry name" value="CHP02206_TP0381"/>
</dbReference>
<reference evidence="2 3" key="1">
    <citation type="submission" date="2018-06" db="EMBL/GenBank/DDBJ databases">
        <title>Genomic Encyclopedia of Archaeal and Bacterial Type Strains, Phase II (KMG-II): from individual species to whole genera.</title>
        <authorList>
            <person name="Goeker M."/>
        </authorList>
    </citation>
    <scope>NUCLEOTIDE SEQUENCE [LARGE SCALE GENOMIC DNA]</scope>
    <source>
        <strain evidence="2 3">DSM 12408</strain>
    </source>
</reference>
<dbReference type="AlphaFoldDB" id="A0A327RWE0"/>
<comment type="caution">
    <text evidence="2">The sequence shown here is derived from an EMBL/GenBank/DDBJ whole genome shotgun (WGS) entry which is preliminary data.</text>
</comment>
<gene>
    <name evidence="2" type="ORF">LX77_03034</name>
</gene>
<dbReference type="EMBL" id="QLLQ01000014">
    <property type="protein sequence ID" value="RAJ20775.1"/>
    <property type="molecule type" value="Genomic_DNA"/>
</dbReference>
<feature type="transmembrane region" description="Helical" evidence="1">
    <location>
        <begin position="51"/>
        <end position="71"/>
    </location>
</feature>
<feature type="transmembrane region" description="Helical" evidence="1">
    <location>
        <begin position="169"/>
        <end position="192"/>
    </location>
</feature>
<feature type="transmembrane region" description="Helical" evidence="1">
    <location>
        <begin position="20"/>
        <end position="39"/>
    </location>
</feature>
<dbReference type="Pfam" id="PF14808">
    <property type="entry name" value="TMEM164"/>
    <property type="match status" value="1"/>
</dbReference>
<dbReference type="Proteomes" id="UP000248987">
    <property type="component" value="Unassembled WGS sequence"/>
</dbReference>
<feature type="transmembrane region" description="Helical" evidence="1">
    <location>
        <begin position="212"/>
        <end position="235"/>
    </location>
</feature>
<keyword evidence="1" id="KW-1133">Transmembrane helix</keyword>
<evidence type="ECO:0000313" key="2">
    <source>
        <dbReference type="EMBL" id="RAJ20775.1"/>
    </source>
</evidence>
<dbReference type="RefSeq" id="WP_083993999.1">
    <property type="nucleotide sequence ID" value="NZ_LZRN01000048.1"/>
</dbReference>
<dbReference type="OrthoDB" id="9813172at2"/>
<organism evidence="2 3">
    <name type="scientific">Gelidibacter algens</name>
    <dbReference type="NCBI Taxonomy" id="49280"/>
    <lineage>
        <taxon>Bacteria</taxon>
        <taxon>Pseudomonadati</taxon>
        <taxon>Bacteroidota</taxon>
        <taxon>Flavobacteriia</taxon>
        <taxon>Flavobacteriales</taxon>
        <taxon>Flavobacteriaceae</taxon>
        <taxon>Gelidibacter</taxon>
    </lineage>
</organism>
<feature type="transmembrane region" description="Helical" evidence="1">
    <location>
        <begin position="110"/>
        <end position="131"/>
    </location>
</feature>
<keyword evidence="3" id="KW-1185">Reference proteome</keyword>
<sequence length="243" mass="28355">MHILLITVLLTMERVSMGSAEHWIPVLIALVLGSGLVVYAKQKLNKKNQELLIHIFAIGISLTVITFHLHKFIFETYDVRKDLPLYLCSLLGILIPIFTWCRKYWMYEILVFWIIAGTLQGIITPDIATGFPTFDYLRYWAVHLGLFIIIIYATFVFEMRPNFKSVFKSFFALQVYVLGMVVINFILDANYFYLNQKPKSASLLDYFGEWPLYIIVVQLILIPYFLIIYLPFYVVQKRTALKG</sequence>
<feature type="transmembrane region" description="Helical" evidence="1">
    <location>
        <begin position="83"/>
        <end position="101"/>
    </location>
</feature>
<name>A0A327RWE0_9FLAO</name>
<keyword evidence="1" id="KW-0472">Membrane</keyword>
<keyword evidence="1" id="KW-0812">Transmembrane</keyword>
<feature type="transmembrane region" description="Helical" evidence="1">
    <location>
        <begin position="137"/>
        <end position="157"/>
    </location>
</feature>
<evidence type="ECO:0000256" key="1">
    <source>
        <dbReference type="SAM" id="Phobius"/>
    </source>
</evidence>
<dbReference type="NCBIfam" id="TIGR02206">
    <property type="entry name" value="intg_mem_TP0381"/>
    <property type="match status" value="1"/>
</dbReference>